<dbReference type="InterPro" id="IPR001789">
    <property type="entry name" value="Sig_transdc_resp-reg_receiver"/>
</dbReference>
<feature type="domain" description="Response regulatory" evidence="2">
    <location>
        <begin position="1"/>
        <end position="80"/>
    </location>
</feature>
<dbReference type="GO" id="GO:0000160">
    <property type="term" value="P:phosphorelay signal transduction system"/>
    <property type="evidence" value="ECO:0007669"/>
    <property type="project" value="InterPro"/>
</dbReference>
<dbReference type="Pfam" id="PF00072">
    <property type="entry name" value="Response_reg"/>
    <property type="match status" value="1"/>
</dbReference>
<dbReference type="PROSITE" id="PS50110">
    <property type="entry name" value="RESPONSE_REGULATORY"/>
    <property type="match status" value="1"/>
</dbReference>
<dbReference type="PATRIC" id="fig|1073353.3.peg.2382"/>
<evidence type="ECO:0000259" key="2">
    <source>
        <dbReference type="PROSITE" id="PS50110"/>
    </source>
</evidence>
<dbReference type="SUPFAM" id="SSF52172">
    <property type="entry name" value="CheY-like"/>
    <property type="match status" value="1"/>
</dbReference>
<dbReference type="Gene3D" id="3.40.50.2300">
    <property type="match status" value="1"/>
</dbReference>
<feature type="modified residue" description="4-aspartylphosphate" evidence="1">
    <location>
        <position position="15"/>
    </location>
</feature>
<name>M3JA78_9BACT</name>
<dbReference type="STRING" id="1073353.H740_11147"/>
<keyword evidence="1" id="KW-0597">Phosphoprotein</keyword>
<dbReference type="RefSeq" id="WP_002953812.1">
    <property type="nucleotide sequence ID" value="NZ_AOTD01000261.1"/>
</dbReference>
<dbReference type="OrthoDB" id="8912111at2"/>
<sequence length="113" mass="12595">MISVFTQDFNIVVSDINLPKISDFSLVRPIEEVGKSAPIIFITTFNSRYNVEATINLGAETFLHRPFSLQRLYGALLMTLGKARSGRMSLGRGYFYDTDAKKLFAARRGGAPD</sequence>
<comment type="caution">
    <text evidence="3">The sequence shown here is derived from an EMBL/GenBank/DDBJ whole genome shotgun (WGS) entry which is preliminary data.</text>
</comment>
<accession>M3JA78</accession>
<evidence type="ECO:0000313" key="3">
    <source>
        <dbReference type="EMBL" id="EMG29567.1"/>
    </source>
</evidence>
<reference evidence="3 4" key="1">
    <citation type="submission" date="2013-02" db="EMBL/GenBank/DDBJ databases">
        <title>Co-occurrence of anaerobic bacteria in colorectal carcinomas.</title>
        <authorList>
            <person name="Holt R.A."/>
            <person name="Warren R.L."/>
            <person name="Allen-Vercoe E."/>
            <person name="Pleasance S."/>
            <person name="Freeman D.J."/>
            <person name="Watson P."/>
            <person name="Moore R."/>
            <person name="Cochrane K."/>
        </authorList>
    </citation>
    <scope>NUCLEOTIDE SEQUENCE [LARGE SCALE GENOMIC DNA]</scope>
    <source>
        <strain evidence="3 4">CC57C</strain>
    </source>
</reference>
<organism evidence="3 4">
    <name type="scientific">Campylobacter showae CC57C</name>
    <dbReference type="NCBI Taxonomy" id="1073353"/>
    <lineage>
        <taxon>Bacteria</taxon>
        <taxon>Pseudomonadati</taxon>
        <taxon>Campylobacterota</taxon>
        <taxon>Epsilonproteobacteria</taxon>
        <taxon>Campylobacterales</taxon>
        <taxon>Campylobacteraceae</taxon>
        <taxon>Campylobacter</taxon>
    </lineage>
</organism>
<dbReference type="CDD" id="cd00156">
    <property type="entry name" value="REC"/>
    <property type="match status" value="1"/>
</dbReference>
<gene>
    <name evidence="3" type="ORF">H740_11147</name>
</gene>
<dbReference type="Proteomes" id="UP000011782">
    <property type="component" value="Unassembled WGS sequence"/>
</dbReference>
<dbReference type="EMBL" id="AOTD01000261">
    <property type="protein sequence ID" value="EMG29567.1"/>
    <property type="molecule type" value="Genomic_DNA"/>
</dbReference>
<dbReference type="AlphaFoldDB" id="M3JA78"/>
<evidence type="ECO:0000256" key="1">
    <source>
        <dbReference type="PROSITE-ProRule" id="PRU00169"/>
    </source>
</evidence>
<protein>
    <submittedName>
        <fullName evidence="3">Response regulator receiver</fullName>
    </submittedName>
</protein>
<proteinExistence type="predicted"/>
<dbReference type="InterPro" id="IPR011006">
    <property type="entry name" value="CheY-like_superfamily"/>
</dbReference>
<evidence type="ECO:0000313" key="4">
    <source>
        <dbReference type="Proteomes" id="UP000011782"/>
    </source>
</evidence>